<accession>A0A0A2ELI8</accession>
<dbReference type="SUPFAM" id="SSF49464">
    <property type="entry name" value="Carboxypeptidase regulatory domain-like"/>
    <property type="match status" value="1"/>
</dbReference>
<dbReference type="InterPro" id="IPR008969">
    <property type="entry name" value="CarboxyPept-like_regulatory"/>
</dbReference>
<evidence type="ECO:0000313" key="1">
    <source>
        <dbReference type="EMBL" id="KGN79726.1"/>
    </source>
</evidence>
<evidence type="ECO:0008006" key="3">
    <source>
        <dbReference type="Google" id="ProtNLM"/>
    </source>
</evidence>
<keyword evidence="2" id="KW-1185">Reference proteome</keyword>
<proteinExistence type="predicted"/>
<dbReference type="AlphaFoldDB" id="A0A0A2ELI8"/>
<dbReference type="Gene3D" id="2.60.40.1120">
    <property type="entry name" value="Carboxypeptidase-like, regulatory domain"/>
    <property type="match status" value="1"/>
</dbReference>
<sequence length="89" mass="9661">MIEVKVTTPDGKPIADAVVSLKEVPYKEAFPDIATLTGDDGRAKIACKREAGKYSFVVVTEDYGRFVIDAEVAKDDTSSPVLLIIDPME</sequence>
<gene>
    <name evidence="1" type="ORF">HQ35_06885</name>
</gene>
<name>A0A0A2ELI8_PORCN</name>
<dbReference type="RefSeq" id="WP_036852006.1">
    <property type="nucleotide sequence ID" value="NZ_CALTZT010000011.1"/>
</dbReference>
<comment type="caution">
    <text evidence="1">The sequence shown here is derived from an EMBL/GenBank/DDBJ whole genome shotgun (WGS) entry which is preliminary data.</text>
</comment>
<protein>
    <recommendedName>
        <fullName evidence="3">Carboxypeptidase regulatory-like domain-containing protein</fullName>
    </recommendedName>
</protein>
<reference evidence="1 2" key="1">
    <citation type="submission" date="2014-08" db="EMBL/GenBank/DDBJ databases">
        <title>Porphyromonas cangingivalis strain:COT-109_OH1386 Genome sequencing.</title>
        <authorList>
            <person name="Wallis C."/>
            <person name="Deusch O."/>
            <person name="O'Flynn C."/>
            <person name="Davis I."/>
            <person name="Jospin G."/>
            <person name="Darling A.E."/>
            <person name="Coil D.A."/>
            <person name="Alexiev A."/>
            <person name="Horsfall A."/>
            <person name="Kirkwood N."/>
            <person name="Harris S."/>
            <person name="Eisen J.A."/>
        </authorList>
    </citation>
    <scope>NUCLEOTIDE SEQUENCE [LARGE SCALE GENOMIC DNA]</scope>
    <source>
        <strain evidence="2">COT-109 OH1386</strain>
    </source>
</reference>
<dbReference type="Proteomes" id="UP000030125">
    <property type="component" value="Unassembled WGS sequence"/>
</dbReference>
<organism evidence="1 2">
    <name type="scientific">Porphyromonas cangingivalis</name>
    <dbReference type="NCBI Taxonomy" id="36874"/>
    <lineage>
        <taxon>Bacteria</taxon>
        <taxon>Pseudomonadati</taxon>
        <taxon>Bacteroidota</taxon>
        <taxon>Bacteroidia</taxon>
        <taxon>Bacteroidales</taxon>
        <taxon>Porphyromonadaceae</taxon>
        <taxon>Porphyromonas</taxon>
    </lineage>
</organism>
<dbReference type="EMBL" id="JQJD01000047">
    <property type="protein sequence ID" value="KGN79726.1"/>
    <property type="molecule type" value="Genomic_DNA"/>
</dbReference>
<evidence type="ECO:0000313" key="2">
    <source>
        <dbReference type="Proteomes" id="UP000030125"/>
    </source>
</evidence>